<dbReference type="InterPro" id="IPR009384">
    <property type="entry name" value="SwrD-like"/>
</dbReference>
<reference evidence="1 2" key="1">
    <citation type="submission" date="2019-07" db="EMBL/GenBank/DDBJ databases">
        <title>Genomic Encyclopedia of Archaeal and Bacterial Type Strains, Phase II (KMG-II): from individual species to whole genera.</title>
        <authorList>
            <person name="Goeker M."/>
        </authorList>
    </citation>
    <scope>NUCLEOTIDE SEQUENCE [LARGE SCALE GENOMIC DNA]</scope>
    <source>
        <strain evidence="1 2">ATCC BAA-1139</strain>
    </source>
</reference>
<dbReference type="Pfam" id="PF06289">
    <property type="entry name" value="FlbD"/>
    <property type="match status" value="1"/>
</dbReference>
<name>A0A562VJS5_9BACT</name>
<dbReference type="EMBL" id="VLLN01000018">
    <property type="protein sequence ID" value="TWJ18061.1"/>
    <property type="molecule type" value="Genomic_DNA"/>
</dbReference>
<evidence type="ECO:0000313" key="2">
    <source>
        <dbReference type="Proteomes" id="UP000319449"/>
    </source>
</evidence>
<sequence length="87" mass="10014">MIRLTRINGSEFYLNPQLIELIEEGPETHLTLLNGNRYLVKEGVSVIIERMVVMQARIARRSNAVPGRKYLLRSRVGAKRIMVGYDE</sequence>
<keyword evidence="2" id="KW-1185">Reference proteome</keyword>
<keyword evidence="1" id="KW-0282">Flagellum</keyword>
<proteinExistence type="predicted"/>
<dbReference type="OrthoDB" id="9799862at2"/>
<protein>
    <submittedName>
        <fullName evidence="1">Flagellar protein FlbD</fullName>
    </submittedName>
</protein>
<accession>A0A562VJS5</accession>
<dbReference type="Proteomes" id="UP000319449">
    <property type="component" value="Unassembled WGS sequence"/>
</dbReference>
<evidence type="ECO:0000313" key="1">
    <source>
        <dbReference type="EMBL" id="TWJ18061.1"/>
    </source>
</evidence>
<keyword evidence="1" id="KW-0969">Cilium</keyword>
<organism evidence="1 2">
    <name type="scientific">Geobacter argillaceus</name>
    <dbReference type="NCBI Taxonomy" id="345631"/>
    <lineage>
        <taxon>Bacteria</taxon>
        <taxon>Pseudomonadati</taxon>
        <taxon>Thermodesulfobacteriota</taxon>
        <taxon>Desulfuromonadia</taxon>
        <taxon>Geobacterales</taxon>
        <taxon>Geobacteraceae</taxon>
        <taxon>Geobacter</taxon>
    </lineage>
</organism>
<dbReference type="AlphaFoldDB" id="A0A562VJS5"/>
<dbReference type="RefSeq" id="WP_145023846.1">
    <property type="nucleotide sequence ID" value="NZ_VLLN01000018.1"/>
</dbReference>
<dbReference type="PANTHER" id="PTHR39185">
    <property type="entry name" value="SWARMING MOTILITY PROTEIN SWRD"/>
    <property type="match status" value="1"/>
</dbReference>
<keyword evidence="1" id="KW-0966">Cell projection</keyword>
<dbReference type="PANTHER" id="PTHR39185:SF1">
    <property type="entry name" value="SWARMING MOTILITY PROTEIN SWRD"/>
    <property type="match status" value="1"/>
</dbReference>
<comment type="caution">
    <text evidence="1">The sequence shown here is derived from an EMBL/GenBank/DDBJ whole genome shotgun (WGS) entry which is preliminary data.</text>
</comment>
<gene>
    <name evidence="1" type="ORF">JN12_02822</name>
</gene>